<dbReference type="Proteomes" id="UP000016930">
    <property type="component" value="Unassembled WGS sequence"/>
</dbReference>
<evidence type="ECO:0000313" key="2">
    <source>
        <dbReference type="EMBL" id="EMD30785.1"/>
    </source>
</evidence>
<feature type="region of interest" description="Disordered" evidence="1">
    <location>
        <begin position="48"/>
        <end position="68"/>
    </location>
</feature>
<dbReference type="EMBL" id="KB445845">
    <property type="protein sequence ID" value="EMD30785.1"/>
    <property type="molecule type" value="Genomic_DNA"/>
</dbReference>
<evidence type="ECO:0000313" key="3">
    <source>
        <dbReference type="Proteomes" id="UP000016930"/>
    </source>
</evidence>
<keyword evidence="3" id="KW-1185">Reference proteome</keyword>
<gene>
    <name evidence="2" type="ORF">CERSUDRAFT_100987</name>
</gene>
<sequence length="68" mass="7867">MPVFWGFQGISPDWPDIKYPDTQQYLYAHLKQHSLAFRNNILKPEPDDITGALEPNSADRSHSALWKL</sequence>
<dbReference type="HOGENOM" id="CLU_2793765_0_0_1"/>
<accession>M2QFJ5</accession>
<reference evidence="2 3" key="1">
    <citation type="journal article" date="2012" name="Proc. Natl. Acad. Sci. U.S.A.">
        <title>Comparative genomics of Ceriporiopsis subvermispora and Phanerochaete chrysosporium provide insight into selective ligninolysis.</title>
        <authorList>
            <person name="Fernandez-Fueyo E."/>
            <person name="Ruiz-Duenas F.J."/>
            <person name="Ferreira P."/>
            <person name="Floudas D."/>
            <person name="Hibbett D.S."/>
            <person name="Canessa P."/>
            <person name="Larrondo L.F."/>
            <person name="James T.Y."/>
            <person name="Seelenfreund D."/>
            <person name="Lobos S."/>
            <person name="Polanco R."/>
            <person name="Tello M."/>
            <person name="Honda Y."/>
            <person name="Watanabe T."/>
            <person name="Watanabe T."/>
            <person name="Ryu J.S."/>
            <person name="Kubicek C.P."/>
            <person name="Schmoll M."/>
            <person name="Gaskell J."/>
            <person name="Hammel K.E."/>
            <person name="St John F.J."/>
            <person name="Vanden Wymelenberg A."/>
            <person name="Sabat G."/>
            <person name="Splinter BonDurant S."/>
            <person name="Syed K."/>
            <person name="Yadav J.S."/>
            <person name="Doddapaneni H."/>
            <person name="Subramanian V."/>
            <person name="Lavin J.L."/>
            <person name="Oguiza J.A."/>
            <person name="Perez G."/>
            <person name="Pisabarro A.G."/>
            <person name="Ramirez L."/>
            <person name="Santoyo F."/>
            <person name="Master E."/>
            <person name="Coutinho P.M."/>
            <person name="Henrissat B."/>
            <person name="Lombard V."/>
            <person name="Magnuson J.K."/>
            <person name="Kuees U."/>
            <person name="Hori C."/>
            <person name="Igarashi K."/>
            <person name="Samejima M."/>
            <person name="Held B.W."/>
            <person name="Barry K.W."/>
            <person name="LaButti K.M."/>
            <person name="Lapidus A."/>
            <person name="Lindquist E.A."/>
            <person name="Lucas S.M."/>
            <person name="Riley R."/>
            <person name="Salamov A.A."/>
            <person name="Hoffmeister D."/>
            <person name="Schwenk D."/>
            <person name="Hadar Y."/>
            <person name="Yarden O."/>
            <person name="de Vries R.P."/>
            <person name="Wiebenga A."/>
            <person name="Stenlid J."/>
            <person name="Eastwood D."/>
            <person name="Grigoriev I.V."/>
            <person name="Berka R.M."/>
            <person name="Blanchette R.A."/>
            <person name="Kersten P."/>
            <person name="Martinez A.T."/>
            <person name="Vicuna R."/>
            <person name="Cullen D."/>
        </authorList>
    </citation>
    <scope>NUCLEOTIDE SEQUENCE [LARGE SCALE GENOMIC DNA]</scope>
    <source>
        <strain evidence="2 3">B</strain>
    </source>
</reference>
<dbReference type="AlphaFoldDB" id="M2QFJ5"/>
<organism evidence="2 3">
    <name type="scientific">Ceriporiopsis subvermispora (strain B)</name>
    <name type="common">White-rot fungus</name>
    <name type="synonym">Gelatoporia subvermispora</name>
    <dbReference type="NCBI Taxonomy" id="914234"/>
    <lineage>
        <taxon>Eukaryota</taxon>
        <taxon>Fungi</taxon>
        <taxon>Dikarya</taxon>
        <taxon>Basidiomycota</taxon>
        <taxon>Agaricomycotina</taxon>
        <taxon>Agaricomycetes</taxon>
        <taxon>Polyporales</taxon>
        <taxon>Gelatoporiaceae</taxon>
        <taxon>Gelatoporia</taxon>
    </lineage>
</organism>
<proteinExistence type="predicted"/>
<name>M2QFJ5_CERS8</name>
<protein>
    <submittedName>
        <fullName evidence="2">Uncharacterized protein</fullName>
    </submittedName>
</protein>
<evidence type="ECO:0000256" key="1">
    <source>
        <dbReference type="SAM" id="MobiDB-lite"/>
    </source>
</evidence>